<organism evidence="3 4">
    <name type="scientific">Pseudobacteriovorax antillogorgiicola</name>
    <dbReference type="NCBI Taxonomy" id="1513793"/>
    <lineage>
        <taxon>Bacteria</taxon>
        <taxon>Pseudomonadati</taxon>
        <taxon>Bdellovibrionota</taxon>
        <taxon>Oligoflexia</taxon>
        <taxon>Oligoflexales</taxon>
        <taxon>Pseudobacteriovoracaceae</taxon>
        <taxon>Pseudobacteriovorax</taxon>
    </lineage>
</organism>
<feature type="domain" description="Response regulatory" evidence="2">
    <location>
        <begin position="2"/>
        <end position="118"/>
    </location>
</feature>
<reference evidence="4" key="1">
    <citation type="submission" date="2017-04" db="EMBL/GenBank/DDBJ databases">
        <authorList>
            <person name="Varghese N."/>
            <person name="Submissions S."/>
        </authorList>
    </citation>
    <scope>NUCLEOTIDE SEQUENCE [LARGE SCALE GENOMIC DNA]</scope>
    <source>
        <strain evidence="4">RKEM611</strain>
    </source>
</reference>
<evidence type="ECO:0000313" key="4">
    <source>
        <dbReference type="Proteomes" id="UP000192907"/>
    </source>
</evidence>
<keyword evidence="1" id="KW-0597">Phosphoprotein</keyword>
<dbReference type="AlphaFoldDB" id="A0A1Y6CFI6"/>
<feature type="modified residue" description="4-aspartylphosphate" evidence="1">
    <location>
        <position position="53"/>
    </location>
</feature>
<gene>
    <name evidence="3" type="ORF">SAMN06296036_119100</name>
</gene>
<name>A0A1Y6CFI6_9BACT</name>
<dbReference type="Pfam" id="PF00072">
    <property type="entry name" value="Response_reg"/>
    <property type="match status" value="1"/>
</dbReference>
<evidence type="ECO:0000313" key="3">
    <source>
        <dbReference type="EMBL" id="SMF58290.1"/>
    </source>
</evidence>
<dbReference type="Proteomes" id="UP000192907">
    <property type="component" value="Unassembled WGS sequence"/>
</dbReference>
<dbReference type="InterPro" id="IPR051271">
    <property type="entry name" value="2C-system_Tx_regulators"/>
</dbReference>
<accession>A0A1Y6CFI6</accession>
<dbReference type="PROSITE" id="PS50110">
    <property type="entry name" value="RESPONSE_REGULATORY"/>
    <property type="match status" value="1"/>
</dbReference>
<sequence>MRFLIIDDDYEDITILRRLLTSLSRSNVVDSSLGYQPAKAMIKNNQYDLIFIDFFLTEETGDHVVQMIRENGFRMPIICISDSFESSVEKLSRCSGATSFALKRTIDEETLPIFIANAMKAAQEAASWTTQKIQNVP</sequence>
<dbReference type="PANTHER" id="PTHR45526">
    <property type="entry name" value="TRANSCRIPTIONAL REGULATORY PROTEIN DPIA"/>
    <property type="match status" value="1"/>
</dbReference>
<evidence type="ECO:0000259" key="2">
    <source>
        <dbReference type="PROSITE" id="PS50110"/>
    </source>
</evidence>
<dbReference type="SUPFAM" id="SSF52172">
    <property type="entry name" value="CheY-like"/>
    <property type="match status" value="1"/>
</dbReference>
<dbReference type="Gene3D" id="3.40.50.2300">
    <property type="match status" value="1"/>
</dbReference>
<dbReference type="EMBL" id="FWZT01000019">
    <property type="protein sequence ID" value="SMF58290.1"/>
    <property type="molecule type" value="Genomic_DNA"/>
</dbReference>
<dbReference type="CDD" id="cd00156">
    <property type="entry name" value="REC"/>
    <property type="match status" value="1"/>
</dbReference>
<dbReference type="RefSeq" id="WP_132322687.1">
    <property type="nucleotide sequence ID" value="NZ_FWZT01000019.1"/>
</dbReference>
<dbReference type="InterPro" id="IPR001789">
    <property type="entry name" value="Sig_transdc_resp-reg_receiver"/>
</dbReference>
<proteinExistence type="predicted"/>
<evidence type="ECO:0000256" key="1">
    <source>
        <dbReference type="PROSITE-ProRule" id="PRU00169"/>
    </source>
</evidence>
<dbReference type="InterPro" id="IPR011006">
    <property type="entry name" value="CheY-like_superfamily"/>
</dbReference>
<dbReference type="STRING" id="1513793.SAMN06296036_119100"/>
<dbReference type="SMART" id="SM00448">
    <property type="entry name" value="REC"/>
    <property type="match status" value="1"/>
</dbReference>
<keyword evidence="4" id="KW-1185">Reference proteome</keyword>
<protein>
    <submittedName>
        <fullName evidence="3">CheY chemotaxis protein or a CheY-like REC (Receiver) domain</fullName>
    </submittedName>
</protein>
<dbReference type="PANTHER" id="PTHR45526:SF1">
    <property type="entry name" value="TRANSCRIPTIONAL REGULATORY PROTEIN DCUR-RELATED"/>
    <property type="match status" value="1"/>
</dbReference>
<dbReference type="GO" id="GO:0000156">
    <property type="term" value="F:phosphorelay response regulator activity"/>
    <property type="evidence" value="ECO:0007669"/>
    <property type="project" value="TreeGrafter"/>
</dbReference>